<reference evidence="2" key="1">
    <citation type="submission" date="2023-03" db="EMBL/GenBank/DDBJ databases">
        <title>Mating type loci evolution in Malassezia.</title>
        <authorList>
            <person name="Coelho M.A."/>
        </authorList>
    </citation>
    <scope>NUCLEOTIDE SEQUENCE</scope>
    <source>
        <strain evidence="2">CBS 9557</strain>
    </source>
</reference>
<dbReference type="PANTHER" id="PTHR28079">
    <property type="entry name" value="RNA POLYMERASE I-SPECIFIC TRANSCRIPTION INITIATION FACTOR RRN5"/>
    <property type="match status" value="1"/>
</dbReference>
<evidence type="ECO:0000313" key="2">
    <source>
        <dbReference type="EMBL" id="WFD27622.1"/>
    </source>
</evidence>
<protein>
    <submittedName>
        <fullName evidence="2">Uncharacterized protein</fullName>
    </submittedName>
</protein>
<dbReference type="AlphaFoldDB" id="A0AAF0J331"/>
<feature type="region of interest" description="Disordered" evidence="1">
    <location>
        <begin position="431"/>
        <end position="477"/>
    </location>
</feature>
<dbReference type="EMBL" id="CP119895">
    <property type="protein sequence ID" value="WFD27622.1"/>
    <property type="molecule type" value="Genomic_DNA"/>
</dbReference>
<feature type="compositionally biased region" description="Acidic residues" evidence="1">
    <location>
        <begin position="464"/>
        <end position="476"/>
    </location>
</feature>
<evidence type="ECO:0000256" key="1">
    <source>
        <dbReference type="SAM" id="MobiDB-lite"/>
    </source>
</evidence>
<dbReference type="InterPro" id="IPR039601">
    <property type="entry name" value="Rrn5"/>
</dbReference>
<organism evidence="2 3">
    <name type="scientific">Malassezia nana</name>
    <dbReference type="NCBI Taxonomy" id="180528"/>
    <lineage>
        <taxon>Eukaryota</taxon>
        <taxon>Fungi</taxon>
        <taxon>Dikarya</taxon>
        <taxon>Basidiomycota</taxon>
        <taxon>Ustilaginomycotina</taxon>
        <taxon>Malasseziomycetes</taxon>
        <taxon>Malasseziales</taxon>
        <taxon>Malasseziaceae</taxon>
        <taxon>Malassezia</taxon>
    </lineage>
</organism>
<evidence type="ECO:0000313" key="3">
    <source>
        <dbReference type="Proteomes" id="UP001213623"/>
    </source>
</evidence>
<dbReference type="GO" id="GO:0000182">
    <property type="term" value="F:rDNA binding"/>
    <property type="evidence" value="ECO:0007669"/>
    <property type="project" value="TreeGrafter"/>
</dbReference>
<dbReference type="PANTHER" id="PTHR28079:SF1">
    <property type="entry name" value="RNA POLYMERASE I-SPECIFIC TRANSCRIPTION INITIATION FACTOR RRN5"/>
    <property type="match status" value="1"/>
</dbReference>
<gene>
    <name evidence="2" type="ORF">MNAN1_002623</name>
</gene>
<keyword evidence="3" id="KW-1185">Reference proteome</keyword>
<dbReference type="GO" id="GO:0006361">
    <property type="term" value="P:transcription initiation at RNA polymerase I promoter"/>
    <property type="evidence" value="ECO:0007669"/>
    <property type="project" value="TreeGrafter"/>
</dbReference>
<dbReference type="Proteomes" id="UP001213623">
    <property type="component" value="Chromosome 4"/>
</dbReference>
<dbReference type="GO" id="GO:0042790">
    <property type="term" value="P:nucleolar large rRNA transcription by RNA polymerase I"/>
    <property type="evidence" value="ECO:0007669"/>
    <property type="project" value="InterPro"/>
</dbReference>
<dbReference type="CDD" id="cd00167">
    <property type="entry name" value="SANT"/>
    <property type="match status" value="1"/>
</dbReference>
<dbReference type="GO" id="GO:0001181">
    <property type="term" value="F:RNA polymerase I general transcription initiation factor activity"/>
    <property type="evidence" value="ECO:0007669"/>
    <property type="project" value="TreeGrafter"/>
</dbReference>
<proteinExistence type="predicted"/>
<dbReference type="InterPro" id="IPR001005">
    <property type="entry name" value="SANT/Myb"/>
</dbReference>
<sequence>MDDPRRGATRAPTPASLARYRRLYIRHVWHTQRVSLRACPRDPSWAWWAAWTPEERACFFRAVGRHSRLRPDLVARDVPTKSLLEIMRAIHTFDRHVRRVRRDERCATPCSPAARELSEAWIAWEESHAQVLAQRVDPRAVPSRDPISVAEQLFHLAWFLYRTRPGPAQPETESLAAILGRLVQLPEASNTLPTGPVLMAASYVAWARQYPVPLLTDGAVVAQVLRELLDQKFLAWSQPDEDPALRLNRSIVWVQDRCCPPLPHGLHEVLSLSALERRCAPGYSVPYRTWAGLAHELYAFLVPILYDVMTVAEHSHPNSSVDESAVWAAIARVGRLPSTETPTEGPLGLNRDLLDMVAHIRTVADPPVAWLHRPPTRTPGLVHGGSERVAETWETGSVSSEGVSDHASEDDMQSTQLGALRTIAPYEFTQGPPSEEELANEHVPQAEEHVDEHTDEEAAHAQDMDDTDTDDTDDTALDAHDMARDRTYEARLWHTWVEASTHEQSTG</sequence>
<feature type="compositionally biased region" description="Basic and acidic residues" evidence="1">
    <location>
        <begin position="444"/>
        <end position="463"/>
    </location>
</feature>
<dbReference type="GO" id="GO:0000500">
    <property type="term" value="C:RNA polymerase I upstream activating factor complex"/>
    <property type="evidence" value="ECO:0007669"/>
    <property type="project" value="InterPro"/>
</dbReference>
<name>A0AAF0J331_9BASI</name>
<accession>A0AAF0J331</accession>